<dbReference type="EMBL" id="FNEZ01000002">
    <property type="protein sequence ID" value="SDJ70466.1"/>
    <property type="molecule type" value="Genomic_DNA"/>
</dbReference>
<sequence length="153" mass="18897">MKIRKNYNDEVIKLSKAIDIAVRAFDKSDLKDKDWIIQCYKEWQRRLFDRDDFFKKMASLKYDIEHVFTYFQEGAGKEVEYFWKELERQKLDYQREDKLRKILDRGKIRGRIEFEYVTDVIVPAEQEKRITEEEAKQLGKMLYDFEFKKRKKQ</sequence>
<organism evidence="1 2">
    <name type="scientific">Flavobacterium noncentrifugens</name>
    <dbReference type="NCBI Taxonomy" id="1128970"/>
    <lineage>
        <taxon>Bacteria</taxon>
        <taxon>Pseudomonadati</taxon>
        <taxon>Bacteroidota</taxon>
        <taxon>Flavobacteriia</taxon>
        <taxon>Flavobacteriales</taxon>
        <taxon>Flavobacteriaceae</taxon>
        <taxon>Flavobacterium</taxon>
    </lineage>
</organism>
<dbReference type="AlphaFoldDB" id="A0A1G8VX05"/>
<evidence type="ECO:0000313" key="1">
    <source>
        <dbReference type="EMBL" id="SDJ70466.1"/>
    </source>
</evidence>
<proteinExistence type="predicted"/>
<dbReference type="Proteomes" id="UP000199580">
    <property type="component" value="Unassembled WGS sequence"/>
</dbReference>
<accession>A0A1G8VX05</accession>
<evidence type="ECO:0000313" key="2">
    <source>
        <dbReference type="Proteomes" id="UP000199580"/>
    </source>
</evidence>
<reference evidence="1 2" key="1">
    <citation type="submission" date="2016-10" db="EMBL/GenBank/DDBJ databases">
        <authorList>
            <person name="de Groot N.N."/>
        </authorList>
    </citation>
    <scope>NUCLEOTIDE SEQUENCE [LARGE SCALE GENOMIC DNA]</scope>
    <source>
        <strain evidence="1 2">CGMCC 1.10076</strain>
    </source>
</reference>
<dbReference type="STRING" id="1128970.SAMN04487935_1549"/>
<name>A0A1G8VX05_9FLAO</name>
<protein>
    <submittedName>
        <fullName evidence="1">Uncharacterized protein</fullName>
    </submittedName>
</protein>
<keyword evidence="2" id="KW-1185">Reference proteome</keyword>
<dbReference type="OrthoDB" id="666888at2"/>
<dbReference type="RefSeq" id="WP_091393453.1">
    <property type="nucleotide sequence ID" value="NZ_BKAI01000003.1"/>
</dbReference>
<gene>
    <name evidence="1" type="ORF">SAMN04487935_1549</name>
</gene>